<dbReference type="PANTHER" id="PTHR46302">
    <property type="entry name" value="DOUBLECORTIN DOMAIN-CONTAINING PROTEIN 1"/>
    <property type="match status" value="1"/>
</dbReference>
<proteinExistence type="predicted"/>
<dbReference type="EMBL" id="JARBDR010000921">
    <property type="protein sequence ID" value="KAJ8298661.1"/>
    <property type="molecule type" value="Genomic_DNA"/>
</dbReference>
<feature type="non-terminal residue" evidence="2">
    <location>
        <position position="275"/>
    </location>
</feature>
<dbReference type="Gene3D" id="3.10.20.230">
    <property type="entry name" value="Doublecortin domain"/>
    <property type="match status" value="1"/>
</dbReference>
<keyword evidence="3" id="KW-1185">Reference proteome</keyword>
<name>A0ABQ9E4I7_TEGGR</name>
<dbReference type="Proteomes" id="UP001217089">
    <property type="component" value="Unassembled WGS sequence"/>
</dbReference>
<evidence type="ECO:0000313" key="3">
    <source>
        <dbReference type="Proteomes" id="UP001217089"/>
    </source>
</evidence>
<organism evidence="2 3">
    <name type="scientific">Tegillarca granosa</name>
    <name type="common">Malaysian cockle</name>
    <name type="synonym">Anadara granosa</name>
    <dbReference type="NCBI Taxonomy" id="220873"/>
    <lineage>
        <taxon>Eukaryota</taxon>
        <taxon>Metazoa</taxon>
        <taxon>Spiralia</taxon>
        <taxon>Lophotrochozoa</taxon>
        <taxon>Mollusca</taxon>
        <taxon>Bivalvia</taxon>
        <taxon>Autobranchia</taxon>
        <taxon>Pteriomorphia</taxon>
        <taxon>Arcoida</taxon>
        <taxon>Arcoidea</taxon>
        <taxon>Arcidae</taxon>
        <taxon>Tegillarca</taxon>
    </lineage>
</organism>
<dbReference type="PANTHER" id="PTHR46302:SF3">
    <property type="entry name" value="DOUBLECORTIN DOMAIN-CONTAINING PROTEIN 1"/>
    <property type="match status" value="1"/>
</dbReference>
<dbReference type="InterPro" id="IPR036572">
    <property type="entry name" value="Doublecortin_dom_sf"/>
</dbReference>
<sequence>DQEEPQERGEGEGQDSPTEGQNQDTDAAERDELLQQVSIPSVDTILRYPIEVWVSSGREFVAPEVVESKAENRKKKRQFRSSVSMELDIEKHCLRQMKGRRYEDMNPGEYRSTRSSKQPVIIEGNWQDPTVEEQMKHDTVHKLETHLAEVKANQRDRPLSMTPNTSGRLYKQPDTKRVMVYPNGESIERAIYIWGDTLQQLLDNAGLKLGMWQRVKMFFNMEGKLIENFNDIERDQLLCASPGKSFQKPQGTREGIEIKANWSRARKQYGPQATD</sequence>
<feature type="compositionally biased region" description="Polar residues" evidence="1">
    <location>
        <begin position="15"/>
        <end position="25"/>
    </location>
</feature>
<evidence type="ECO:0008006" key="4">
    <source>
        <dbReference type="Google" id="ProtNLM"/>
    </source>
</evidence>
<protein>
    <recommendedName>
        <fullName evidence="4">Doublecortin domain-containing protein</fullName>
    </recommendedName>
</protein>
<evidence type="ECO:0000256" key="1">
    <source>
        <dbReference type="SAM" id="MobiDB-lite"/>
    </source>
</evidence>
<dbReference type="InterPro" id="IPR043188">
    <property type="entry name" value="DCDC1"/>
</dbReference>
<accession>A0ABQ9E4I7</accession>
<feature type="non-terminal residue" evidence="2">
    <location>
        <position position="1"/>
    </location>
</feature>
<evidence type="ECO:0000313" key="2">
    <source>
        <dbReference type="EMBL" id="KAJ8298661.1"/>
    </source>
</evidence>
<feature type="compositionally biased region" description="Basic and acidic residues" evidence="1">
    <location>
        <begin position="1"/>
        <end position="11"/>
    </location>
</feature>
<feature type="region of interest" description="Disordered" evidence="1">
    <location>
        <begin position="1"/>
        <end position="35"/>
    </location>
</feature>
<comment type="caution">
    <text evidence="2">The sequence shown here is derived from an EMBL/GenBank/DDBJ whole genome shotgun (WGS) entry which is preliminary data.</text>
</comment>
<gene>
    <name evidence="2" type="ORF">KUTeg_022721</name>
</gene>
<dbReference type="SUPFAM" id="SSF89837">
    <property type="entry name" value="Doublecortin (DC)"/>
    <property type="match status" value="1"/>
</dbReference>
<reference evidence="2 3" key="1">
    <citation type="submission" date="2022-12" db="EMBL/GenBank/DDBJ databases">
        <title>Chromosome-level genome of Tegillarca granosa.</title>
        <authorList>
            <person name="Kim J."/>
        </authorList>
    </citation>
    <scope>NUCLEOTIDE SEQUENCE [LARGE SCALE GENOMIC DNA]</scope>
    <source>
        <strain evidence="2">Teg-2019</strain>
        <tissue evidence="2">Adductor muscle</tissue>
    </source>
</reference>